<dbReference type="Proteomes" id="UP000249829">
    <property type="component" value="Unassembled WGS sequence"/>
</dbReference>
<sequence>MFFTLLLLHISKPKQFCNQPRNGMHRYIRNDLYDIYSTLAPSFSSPPCSKTFVLAQDNHIPPVDMRFNSFMICVLVLCLYTVLCMDVHQAWMIHFTFFTP</sequence>
<accession>A0A2V5GYS2</accession>
<reference evidence="2 3" key="1">
    <citation type="submission" date="2018-02" db="EMBL/GenBank/DDBJ databases">
        <title>The genomes of Aspergillus section Nigri reveals drivers in fungal speciation.</title>
        <authorList>
            <consortium name="DOE Joint Genome Institute"/>
            <person name="Vesth T.C."/>
            <person name="Nybo J."/>
            <person name="Theobald S."/>
            <person name="Brandl J."/>
            <person name="Frisvad J.C."/>
            <person name="Nielsen K.F."/>
            <person name="Lyhne E.K."/>
            <person name="Kogle M.E."/>
            <person name="Kuo A."/>
            <person name="Riley R."/>
            <person name="Clum A."/>
            <person name="Nolan M."/>
            <person name="Lipzen A."/>
            <person name="Salamov A."/>
            <person name="Henrissat B."/>
            <person name="Wiebenga A."/>
            <person name="De vries R.P."/>
            <person name="Grigoriev I.V."/>
            <person name="Mortensen U.H."/>
            <person name="Andersen M.R."/>
            <person name="Baker S.E."/>
        </authorList>
    </citation>
    <scope>NUCLEOTIDE SEQUENCE [LARGE SCALE GENOMIC DNA]</scope>
    <source>
        <strain evidence="2 3">CBS 115571</strain>
    </source>
</reference>
<dbReference type="AlphaFoldDB" id="A0A2V5GYS2"/>
<feature type="transmembrane region" description="Helical" evidence="1">
    <location>
        <begin position="67"/>
        <end position="85"/>
    </location>
</feature>
<keyword evidence="3" id="KW-1185">Reference proteome</keyword>
<protein>
    <submittedName>
        <fullName evidence="2">Uncharacterized protein</fullName>
    </submittedName>
</protein>
<keyword evidence="1" id="KW-0472">Membrane</keyword>
<dbReference type="EMBL" id="KZ825242">
    <property type="protein sequence ID" value="PYI13483.1"/>
    <property type="molecule type" value="Genomic_DNA"/>
</dbReference>
<gene>
    <name evidence="2" type="ORF">BO99DRAFT_56114</name>
</gene>
<organism evidence="2 3">
    <name type="scientific">Aspergillus violaceofuscus (strain CBS 115571)</name>
    <dbReference type="NCBI Taxonomy" id="1450538"/>
    <lineage>
        <taxon>Eukaryota</taxon>
        <taxon>Fungi</taxon>
        <taxon>Dikarya</taxon>
        <taxon>Ascomycota</taxon>
        <taxon>Pezizomycotina</taxon>
        <taxon>Eurotiomycetes</taxon>
        <taxon>Eurotiomycetidae</taxon>
        <taxon>Eurotiales</taxon>
        <taxon>Aspergillaceae</taxon>
        <taxon>Aspergillus</taxon>
    </lineage>
</organism>
<evidence type="ECO:0000256" key="1">
    <source>
        <dbReference type="SAM" id="Phobius"/>
    </source>
</evidence>
<evidence type="ECO:0000313" key="3">
    <source>
        <dbReference type="Proteomes" id="UP000249829"/>
    </source>
</evidence>
<name>A0A2V5GYS2_ASPV1</name>
<keyword evidence="1" id="KW-1133">Transmembrane helix</keyword>
<keyword evidence="1" id="KW-0812">Transmembrane</keyword>
<proteinExistence type="predicted"/>
<evidence type="ECO:0000313" key="2">
    <source>
        <dbReference type="EMBL" id="PYI13483.1"/>
    </source>
</evidence>